<dbReference type="EMBL" id="LR134441">
    <property type="protein sequence ID" value="VEI00524.1"/>
    <property type="molecule type" value="Genomic_DNA"/>
</dbReference>
<dbReference type="OrthoDB" id="1273588at2"/>
<sequence length="179" mass="19945">MKEFDIDKLKRENIFKTPAGFFDDMQSKVLQEIKPVPRGKIIKLNWAYSAAAAIALLIGVTAFFNSESAVETEAIAQQVHQETPVMSAFAEVQPEKKEATDLKMAQEDLTSASQIYQNRKSQPKMNSAPGKASFAVQKEKAVKINPEVQVDQILSSFTSAELANLGRNTEQDIYLDLYN</sequence>
<protein>
    <submittedName>
        <fullName evidence="3">Uncharacterized protein</fullName>
    </submittedName>
</protein>
<organism evidence="3 5">
    <name type="scientific">Kaistella antarctica</name>
    <dbReference type="NCBI Taxonomy" id="266748"/>
    <lineage>
        <taxon>Bacteria</taxon>
        <taxon>Pseudomonadati</taxon>
        <taxon>Bacteroidota</taxon>
        <taxon>Flavobacteriia</taxon>
        <taxon>Flavobacteriales</taxon>
        <taxon>Weeksellaceae</taxon>
        <taxon>Chryseobacterium group</taxon>
        <taxon>Kaistella</taxon>
    </lineage>
</organism>
<keyword evidence="1" id="KW-0812">Transmembrane</keyword>
<keyword evidence="1" id="KW-1133">Transmembrane helix</keyword>
<evidence type="ECO:0000313" key="4">
    <source>
        <dbReference type="Proteomes" id="UP000028349"/>
    </source>
</evidence>
<evidence type="ECO:0000313" key="5">
    <source>
        <dbReference type="Proteomes" id="UP000270036"/>
    </source>
</evidence>
<evidence type="ECO:0000313" key="3">
    <source>
        <dbReference type="EMBL" id="VEI00524.1"/>
    </source>
</evidence>
<evidence type="ECO:0000256" key="1">
    <source>
        <dbReference type="SAM" id="Phobius"/>
    </source>
</evidence>
<dbReference type="AlphaFoldDB" id="A0A3S5EUW1"/>
<accession>A0A3S5EUW1</accession>
<reference evidence="2 4" key="1">
    <citation type="submission" date="2014-07" db="EMBL/GenBank/DDBJ databases">
        <authorList>
            <person name="Pisani N.G."/>
            <person name="Newman J.D."/>
        </authorList>
    </citation>
    <scope>NUCLEOTIDE SEQUENCE [LARGE SCALE GENOMIC DNA]</scope>
    <source>
        <strain evidence="2 4">LMG 24720</strain>
    </source>
</reference>
<dbReference type="EMBL" id="JPEP01000002">
    <property type="protein sequence ID" value="KEY18020.1"/>
    <property type="molecule type" value="Genomic_DNA"/>
</dbReference>
<dbReference type="KEGG" id="cant:NCTC13489_02155"/>
<evidence type="ECO:0000313" key="2">
    <source>
        <dbReference type="EMBL" id="KEY18020.1"/>
    </source>
</evidence>
<keyword evidence="1" id="KW-0472">Membrane</keyword>
<gene>
    <name evidence="2" type="ORF">HY04_05705</name>
    <name evidence="3" type="ORF">NCTC13489_02155</name>
</gene>
<feature type="transmembrane region" description="Helical" evidence="1">
    <location>
        <begin position="44"/>
        <end position="64"/>
    </location>
</feature>
<name>A0A3S5EUW1_9FLAO</name>
<keyword evidence="4" id="KW-1185">Reference proteome</keyword>
<reference evidence="3 5" key="2">
    <citation type="submission" date="2018-12" db="EMBL/GenBank/DDBJ databases">
        <authorList>
            <consortium name="Pathogen Informatics"/>
        </authorList>
    </citation>
    <scope>NUCLEOTIDE SEQUENCE [LARGE SCALE GENOMIC DNA]</scope>
    <source>
        <strain evidence="3 5">NCTC13489</strain>
    </source>
</reference>
<dbReference type="Proteomes" id="UP000270036">
    <property type="component" value="Chromosome"/>
</dbReference>
<dbReference type="Proteomes" id="UP000028349">
    <property type="component" value="Unassembled WGS sequence"/>
</dbReference>
<dbReference type="RefSeq" id="WP_034718029.1">
    <property type="nucleotide sequence ID" value="NZ_FOIX01000001.1"/>
</dbReference>
<proteinExistence type="predicted"/>
<dbReference type="STRING" id="266748.HY04_05705"/>